<evidence type="ECO:0000256" key="5">
    <source>
        <dbReference type="ARBA" id="ARBA00022801"/>
    </source>
</evidence>
<dbReference type="GO" id="GO:0006154">
    <property type="term" value="P:adenosine catabolic process"/>
    <property type="evidence" value="ECO:0007669"/>
    <property type="project" value="TreeGrafter"/>
</dbReference>
<dbReference type="InterPro" id="IPR032466">
    <property type="entry name" value="Metal_Hydrolase"/>
</dbReference>
<comment type="similarity">
    <text evidence="2">Belongs to the metallo-dependent hydrolases superfamily. Adenosine and AMP deaminases family.</text>
</comment>
<dbReference type="NCBIfam" id="TIGR01430">
    <property type="entry name" value="aden_deam"/>
    <property type="match status" value="1"/>
</dbReference>
<dbReference type="GO" id="GO:0046103">
    <property type="term" value="P:inosine biosynthetic process"/>
    <property type="evidence" value="ECO:0007669"/>
    <property type="project" value="TreeGrafter"/>
</dbReference>
<comment type="caution">
    <text evidence="8">The sequence shown here is derived from an EMBL/GenBank/DDBJ whole genome shotgun (WGS) entry which is preliminary data.</text>
</comment>
<evidence type="ECO:0000259" key="7">
    <source>
        <dbReference type="Pfam" id="PF00962"/>
    </source>
</evidence>
<keyword evidence="4" id="KW-0479">Metal-binding</keyword>
<evidence type="ECO:0000313" key="8">
    <source>
        <dbReference type="EMBL" id="MCC2127024.1"/>
    </source>
</evidence>
<dbReference type="GO" id="GO:0043103">
    <property type="term" value="P:hypoxanthine salvage"/>
    <property type="evidence" value="ECO:0007669"/>
    <property type="project" value="TreeGrafter"/>
</dbReference>
<dbReference type="PANTHER" id="PTHR11409">
    <property type="entry name" value="ADENOSINE DEAMINASE"/>
    <property type="match status" value="1"/>
</dbReference>
<dbReference type="SUPFAM" id="SSF51556">
    <property type="entry name" value="Metallo-dependent hydrolases"/>
    <property type="match status" value="1"/>
</dbReference>
<evidence type="ECO:0000313" key="9">
    <source>
        <dbReference type="Proteomes" id="UP001198220"/>
    </source>
</evidence>
<dbReference type="Pfam" id="PF00962">
    <property type="entry name" value="A_deaminase"/>
    <property type="match status" value="1"/>
</dbReference>
<dbReference type="GO" id="GO:0046872">
    <property type="term" value="F:metal ion binding"/>
    <property type="evidence" value="ECO:0007669"/>
    <property type="project" value="UniProtKB-KW"/>
</dbReference>
<keyword evidence="9" id="KW-1185">Reference proteome</keyword>
<keyword evidence="5 8" id="KW-0378">Hydrolase</keyword>
<dbReference type="RefSeq" id="WP_308459804.1">
    <property type="nucleotide sequence ID" value="NZ_JAJEPS010000014.1"/>
</dbReference>
<name>A0AAE3DD63_9FIRM</name>
<dbReference type="InterPro" id="IPR001365">
    <property type="entry name" value="A_deaminase_dom"/>
</dbReference>
<comment type="cofactor">
    <cofactor evidence="1">
        <name>Zn(2+)</name>
        <dbReference type="ChEBI" id="CHEBI:29105"/>
    </cofactor>
</comment>
<dbReference type="GO" id="GO:0004000">
    <property type="term" value="F:adenosine deaminase activity"/>
    <property type="evidence" value="ECO:0007669"/>
    <property type="project" value="UniProtKB-ARBA"/>
</dbReference>
<dbReference type="Proteomes" id="UP001198220">
    <property type="component" value="Unassembled WGS sequence"/>
</dbReference>
<dbReference type="AlphaFoldDB" id="A0AAE3DD63"/>
<protein>
    <recommendedName>
        <fullName evidence="3">adenosine deaminase</fullName>
        <ecNumber evidence="3">3.5.4.4</ecNumber>
    </recommendedName>
</protein>
<dbReference type="InterPro" id="IPR006330">
    <property type="entry name" value="Ado/ade_deaminase"/>
</dbReference>
<feature type="domain" description="Adenosine deaminase" evidence="7">
    <location>
        <begin position="9"/>
        <end position="319"/>
    </location>
</feature>
<keyword evidence="6" id="KW-0862">Zinc</keyword>
<dbReference type="EMBL" id="JAJEPS010000014">
    <property type="protein sequence ID" value="MCC2127024.1"/>
    <property type="molecule type" value="Genomic_DNA"/>
</dbReference>
<proteinExistence type="inferred from homology"/>
<sequence length="323" mass="36525">MNQEILKMPKVELHCHLDGSLTLASVREILGKDISPEELQVQTDCQNLAEYLQKFDLPIQCLQTPEGIKKASRNFLLDVAKENVRYVEVRFAPTCSVNDHMNYGTVIESVLDGLKEAKEQCGTFYNVIVCAMRHHDLETNLAMLKGCREFLGEGVCAADLAGDEAAWPMEKFVELFKEAKKLEYPYTIHAGECGRAENILGAVELGAARVGHGIAMGRRKDIMDVCRRHRTGIEMCPVSNLQTHAVNSWEQYPIREFLEEGLLVTLNTDNRTVSGTTLSREMEEVQKHCGIPLEEFYRIECNAVEVAFADDSVKHELWKMMRT</sequence>
<accession>A0AAE3DD63</accession>
<evidence type="ECO:0000256" key="6">
    <source>
        <dbReference type="ARBA" id="ARBA00022833"/>
    </source>
</evidence>
<dbReference type="EC" id="3.5.4.4" evidence="3"/>
<evidence type="ECO:0000256" key="4">
    <source>
        <dbReference type="ARBA" id="ARBA00022723"/>
    </source>
</evidence>
<organism evidence="8 9">
    <name type="scientific">Hominiventricola filiformis</name>
    <dbReference type="NCBI Taxonomy" id="2885352"/>
    <lineage>
        <taxon>Bacteria</taxon>
        <taxon>Bacillati</taxon>
        <taxon>Bacillota</taxon>
        <taxon>Clostridia</taxon>
        <taxon>Lachnospirales</taxon>
        <taxon>Lachnospiraceae</taxon>
        <taxon>Hominiventricola</taxon>
    </lineage>
</organism>
<dbReference type="GO" id="GO:0005829">
    <property type="term" value="C:cytosol"/>
    <property type="evidence" value="ECO:0007669"/>
    <property type="project" value="TreeGrafter"/>
</dbReference>
<gene>
    <name evidence="8" type="primary">add</name>
    <name evidence="8" type="ORF">LKD36_12690</name>
</gene>
<dbReference type="Gene3D" id="3.20.20.140">
    <property type="entry name" value="Metal-dependent hydrolases"/>
    <property type="match status" value="1"/>
</dbReference>
<reference evidence="8 9" key="1">
    <citation type="submission" date="2021-10" db="EMBL/GenBank/DDBJ databases">
        <title>Anaerobic single-cell dispensing facilitates the cultivation of human gut bacteria.</title>
        <authorList>
            <person name="Afrizal A."/>
        </authorList>
    </citation>
    <scope>NUCLEOTIDE SEQUENCE [LARGE SCALE GENOMIC DNA]</scope>
    <source>
        <strain evidence="8 9">CLA-AA-H276</strain>
    </source>
</reference>
<evidence type="ECO:0000256" key="2">
    <source>
        <dbReference type="ARBA" id="ARBA00006676"/>
    </source>
</evidence>
<evidence type="ECO:0000256" key="3">
    <source>
        <dbReference type="ARBA" id="ARBA00012784"/>
    </source>
</evidence>
<evidence type="ECO:0000256" key="1">
    <source>
        <dbReference type="ARBA" id="ARBA00001947"/>
    </source>
</evidence>
<dbReference type="PANTHER" id="PTHR11409:SF43">
    <property type="entry name" value="ADENOSINE DEAMINASE"/>
    <property type="match status" value="1"/>
</dbReference>